<sequence length="67" mass="8012">MRKLVDFAFRIMLLGFMLSMVYFFFPPHMEITEALRLGFFAAILITGILLLIDYGIFFIRKSWRSER</sequence>
<evidence type="ECO:0000313" key="2">
    <source>
        <dbReference type="EMBL" id="AEB12852.1"/>
    </source>
</evidence>
<keyword evidence="1" id="KW-0472">Membrane</keyword>
<keyword evidence="1" id="KW-0812">Transmembrane</keyword>
<reference evidence="2 3" key="1">
    <citation type="journal article" date="2012" name="Stand. Genomic Sci.">
        <title>Complete genome sequence of the aerobic, heterotroph Marinithermus hydrothermalis type strain (T1(T)) from a deep-sea hydrothermal vent chimney.</title>
        <authorList>
            <person name="Copeland A."/>
            <person name="Gu W."/>
            <person name="Yasawong M."/>
            <person name="Lapidus A."/>
            <person name="Lucas S."/>
            <person name="Deshpande S."/>
            <person name="Pagani I."/>
            <person name="Tapia R."/>
            <person name="Cheng J.F."/>
            <person name="Goodwin L.A."/>
            <person name="Pitluck S."/>
            <person name="Liolios K."/>
            <person name="Ivanova N."/>
            <person name="Mavromatis K."/>
            <person name="Mikhailova N."/>
            <person name="Pati A."/>
            <person name="Chen A."/>
            <person name="Palaniappan K."/>
            <person name="Land M."/>
            <person name="Pan C."/>
            <person name="Brambilla E.M."/>
            <person name="Rohde M."/>
            <person name="Tindall B.J."/>
            <person name="Sikorski J."/>
            <person name="Goker M."/>
            <person name="Detter J.C."/>
            <person name="Bristow J."/>
            <person name="Eisen J.A."/>
            <person name="Markowitz V."/>
            <person name="Hugenholtz P."/>
            <person name="Kyrpides N.C."/>
            <person name="Klenk H.P."/>
            <person name="Woyke T."/>
        </authorList>
    </citation>
    <scope>NUCLEOTIDE SEQUENCE [LARGE SCALE GENOMIC DNA]</scope>
    <source>
        <strain evidence="3">DSM 14884 / JCM 11576 / T1</strain>
    </source>
</reference>
<feature type="transmembrane region" description="Helical" evidence="1">
    <location>
        <begin position="37"/>
        <end position="59"/>
    </location>
</feature>
<gene>
    <name evidence="2" type="ordered locus">Marky_2129</name>
</gene>
<evidence type="ECO:0000313" key="3">
    <source>
        <dbReference type="Proteomes" id="UP000007030"/>
    </source>
</evidence>
<organism evidence="2 3">
    <name type="scientific">Marinithermus hydrothermalis (strain DSM 14884 / JCM 11576 / T1)</name>
    <dbReference type="NCBI Taxonomy" id="869210"/>
    <lineage>
        <taxon>Bacteria</taxon>
        <taxon>Thermotogati</taxon>
        <taxon>Deinococcota</taxon>
        <taxon>Deinococci</taxon>
        <taxon>Thermales</taxon>
        <taxon>Thermaceae</taxon>
        <taxon>Marinithermus</taxon>
    </lineage>
</organism>
<dbReference type="HOGENOM" id="CLU_2807371_0_0_0"/>
<dbReference type="Proteomes" id="UP000007030">
    <property type="component" value="Chromosome"/>
</dbReference>
<protein>
    <submittedName>
        <fullName evidence="2">Uncharacterized protein</fullName>
    </submittedName>
</protein>
<dbReference type="KEGG" id="mhd:Marky_2129"/>
<dbReference type="EMBL" id="CP002630">
    <property type="protein sequence ID" value="AEB12852.1"/>
    <property type="molecule type" value="Genomic_DNA"/>
</dbReference>
<evidence type="ECO:0000256" key="1">
    <source>
        <dbReference type="SAM" id="Phobius"/>
    </source>
</evidence>
<keyword evidence="1" id="KW-1133">Transmembrane helix</keyword>
<accession>F2NPS6</accession>
<dbReference type="AlphaFoldDB" id="F2NPS6"/>
<name>F2NPS6_MARHT</name>
<proteinExistence type="predicted"/>
<feature type="transmembrane region" description="Helical" evidence="1">
    <location>
        <begin position="7"/>
        <end position="25"/>
    </location>
</feature>
<keyword evidence="3" id="KW-1185">Reference proteome</keyword>